<dbReference type="GO" id="GO:0031071">
    <property type="term" value="F:cysteine desulfurase activity"/>
    <property type="evidence" value="ECO:0007669"/>
    <property type="project" value="UniProtKB-UniRule"/>
</dbReference>
<keyword evidence="11" id="KW-0456">Lyase</keyword>
<feature type="region of interest" description="Disordered" evidence="9">
    <location>
        <begin position="1"/>
        <end position="20"/>
    </location>
</feature>
<dbReference type="InterPro" id="IPR000192">
    <property type="entry name" value="Aminotrans_V_dom"/>
</dbReference>
<dbReference type="PANTHER" id="PTHR43586:SF8">
    <property type="entry name" value="CYSTEINE DESULFURASE 1, CHLOROPLASTIC"/>
    <property type="match status" value="1"/>
</dbReference>
<dbReference type="GO" id="GO:0006534">
    <property type="term" value="P:cysteine metabolic process"/>
    <property type="evidence" value="ECO:0007669"/>
    <property type="project" value="UniProtKB-UniRule"/>
</dbReference>
<keyword evidence="5 8" id="KW-0663">Pyridoxal phosphate</keyword>
<dbReference type="PROSITE" id="PS00595">
    <property type="entry name" value="AA_TRANSFER_CLASS_5"/>
    <property type="match status" value="1"/>
</dbReference>
<evidence type="ECO:0000256" key="6">
    <source>
        <dbReference type="ARBA" id="ARBA00050776"/>
    </source>
</evidence>
<feature type="compositionally biased region" description="Polar residues" evidence="9">
    <location>
        <begin position="1"/>
        <end position="16"/>
    </location>
</feature>
<reference evidence="11" key="1">
    <citation type="submission" date="2023-07" db="EMBL/GenBank/DDBJ databases">
        <title>Sequencing the genomes of 1000 actinobacteria strains.</title>
        <authorList>
            <person name="Klenk H.-P."/>
        </authorList>
    </citation>
    <scope>NUCLEOTIDE SEQUENCE</scope>
    <source>
        <strain evidence="11">DSM 45977</strain>
    </source>
</reference>
<comment type="similarity">
    <text evidence="2 8">Belongs to the class-V pyridoxal-phosphate-dependent aminotransferase family. Csd subfamily.</text>
</comment>
<evidence type="ECO:0000256" key="3">
    <source>
        <dbReference type="ARBA" id="ARBA00012239"/>
    </source>
</evidence>
<dbReference type="Gene3D" id="3.40.640.10">
    <property type="entry name" value="Type I PLP-dependent aspartate aminotransferase-like (Major domain)"/>
    <property type="match status" value="1"/>
</dbReference>
<dbReference type="NCBIfam" id="TIGR01979">
    <property type="entry name" value="sufS"/>
    <property type="match status" value="1"/>
</dbReference>
<evidence type="ECO:0000313" key="11">
    <source>
        <dbReference type="EMBL" id="MDR7303409.1"/>
    </source>
</evidence>
<evidence type="ECO:0000256" key="1">
    <source>
        <dbReference type="ARBA" id="ARBA00001933"/>
    </source>
</evidence>
<evidence type="ECO:0000256" key="2">
    <source>
        <dbReference type="ARBA" id="ARBA00010447"/>
    </source>
</evidence>
<evidence type="ECO:0000256" key="8">
    <source>
        <dbReference type="RuleBase" id="RU004506"/>
    </source>
</evidence>
<comment type="function">
    <text evidence="8">Catalyzes the removal of elemental sulfur and selenium atoms from L-cysteine, L-cystine, L-selenocysteine, and L-selenocystine to produce L-alanine.</text>
</comment>
<dbReference type="GO" id="GO:0016829">
    <property type="term" value="F:lyase activity"/>
    <property type="evidence" value="ECO:0007669"/>
    <property type="project" value="UniProtKB-KW"/>
</dbReference>
<dbReference type="Proteomes" id="UP001180845">
    <property type="component" value="Unassembled WGS sequence"/>
</dbReference>
<name>A0AAE3ZH02_9ACTN</name>
<protein>
    <recommendedName>
        <fullName evidence="3 8">Cysteine desulfurase</fullName>
        <ecNumber evidence="3 8">2.8.1.7</ecNumber>
    </recommendedName>
</protein>
<dbReference type="SUPFAM" id="SSF53383">
    <property type="entry name" value="PLP-dependent transferases"/>
    <property type="match status" value="1"/>
</dbReference>
<evidence type="ECO:0000313" key="12">
    <source>
        <dbReference type="Proteomes" id="UP001180845"/>
    </source>
</evidence>
<evidence type="ECO:0000256" key="5">
    <source>
        <dbReference type="ARBA" id="ARBA00022898"/>
    </source>
</evidence>
<dbReference type="CDD" id="cd06453">
    <property type="entry name" value="SufS_like"/>
    <property type="match status" value="1"/>
</dbReference>
<keyword evidence="12" id="KW-1185">Reference proteome</keyword>
<evidence type="ECO:0000256" key="9">
    <source>
        <dbReference type="SAM" id="MobiDB-lite"/>
    </source>
</evidence>
<comment type="cofactor">
    <cofactor evidence="1 7">
        <name>pyridoxal 5'-phosphate</name>
        <dbReference type="ChEBI" id="CHEBI:597326"/>
    </cofactor>
</comment>
<proteinExistence type="inferred from homology"/>
<dbReference type="InterPro" id="IPR010970">
    <property type="entry name" value="Cys_dSase_SufS"/>
</dbReference>
<dbReference type="Gene3D" id="3.90.1150.10">
    <property type="entry name" value="Aspartate Aminotransferase, domain 1"/>
    <property type="match status" value="1"/>
</dbReference>
<accession>A0AAE3ZH02</accession>
<dbReference type="Pfam" id="PF00266">
    <property type="entry name" value="Aminotran_5"/>
    <property type="match status" value="1"/>
</dbReference>
<comment type="catalytic activity">
    <reaction evidence="6 8">
        <text>(sulfur carrier)-H + L-cysteine = (sulfur carrier)-SH + L-alanine</text>
        <dbReference type="Rhea" id="RHEA:43892"/>
        <dbReference type="Rhea" id="RHEA-COMP:14737"/>
        <dbReference type="Rhea" id="RHEA-COMP:14739"/>
        <dbReference type="ChEBI" id="CHEBI:29917"/>
        <dbReference type="ChEBI" id="CHEBI:35235"/>
        <dbReference type="ChEBI" id="CHEBI:57972"/>
        <dbReference type="ChEBI" id="CHEBI:64428"/>
        <dbReference type="EC" id="2.8.1.7"/>
    </reaction>
</comment>
<dbReference type="EMBL" id="JAVDXW010000001">
    <property type="protein sequence ID" value="MDR7303409.1"/>
    <property type="molecule type" value="Genomic_DNA"/>
</dbReference>
<comment type="caution">
    <text evidence="11">The sequence shown here is derived from an EMBL/GenBank/DDBJ whole genome shotgun (WGS) entry which is preliminary data.</text>
</comment>
<feature type="domain" description="Aminotransferase class V" evidence="10">
    <location>
        <begin position="57"/>
        <end position="440"/>
    </location>
</feature>
<dbReference type="PANTHER" id="PTHR43586">
    <property type="entry name" value="CYSTEINE DESULFURASE"/>
    <property type="match status" value="1"/>
</dbReference>
<keyword evidence="4 8" id="KW-0808">Transferase</keyword>
<dbReference type="EC" id="2.8.1.7" evidence="3 8"/>
<organism evidence="11 12">
    <name type="scientific">Haloactinomyces albus</name>
    <dbReference type="NCBI Taxonomy" id="1352928"/>
    <lineage>
        <taxon>Bacteria</taxon>
        <taxon>Bacillati</taxon>
        <taxon>Actinomycetota</taxon>
        <taxon>Actinomycetes</taxon>
        <taxon>Actinopolysporales</taxon>
        <taxon>Actinopolysporaceae</taxon>
        <taxon>Haloactinomyces</taxon>
    </lineage>
</organism>
<evidence type="ECO:0000256" key="4">
    <source>
        <dbReference type="ARBA" id="ARBA00022679"/>
    </source>
</evidence>
<sequence>MTVQPPRTSAVGTSEGDTPLEAAATGASTTAAPLDVAAIRSDFPILTRTVRDDRRLVYLDSGATSQRPRQVLDAERSFLETSNAAVHRGAHQLAEEATDAYEDARAKIARFVGVGVDEVVFTKNATEGVNLVAYAMSNAATAGAEAERFRLEPGDEVVVTEMEHHANLVPWQQLCQRTGATLRWFGVTDEGRLDLSGVDSADSVITERTKLVAVSHQSNVLGTVNPLEEIVRRAHQVGALVVLDACQSVPHGPVDFGELGVDFAVFSGHKMLGPSGIGVLYGRRELLKAMPPFLTGGSMIELVHIDRSTFAEPPQRFEAGVPMTSQVVGLGAAVDYLSVVGMERIAAHEHRLTEAALRELSAIDGVRIIGPASTERRGSAVSFVIDGVHPHDAGQVLDSQGVQARVGHHCAWPLHRRMGVPATVRASFYLYNELDEVKDLAEAIREAQRFFGVTSAG</sequence>
<dbReference type="AlphaFoldDB" id="A0AAE3ZH02"/>
<dbReference type="RefSeq" id="WP_310275721.1">
    <property type="nucleotide sequence ID" value="NZ_JAVDXW010000001.1"/>
</dbReference>
<dbReference type="InterPro" id="IPR015424">
    <property type="entry name" value="PyrdxlP-dep_Trfase"/>
</dbReference>
<dbReference type="InterPro" id="IPR015422">
    <property type="entry name" value="PyrdxlP-dep_Trfase_small"/>
</dbReference>
<evidence type="ECO:0000259" key="10">
    <source>
        <dbReference type="Pfam" id="PF00266"/>
    </source>
</evidence>
<gene>
    <name evidence="11" type="ORF">JOF55_003590</name>
</gene>
<dbReference type="InterPro" id="IPR015421">
    <property type="entry name" value="PyrdxlP-dep_Trfase_major"/>
</dbReference>
<dbReference type="InterPro" id="IPR020578">
    <property type="entry name" value="Aminotrans_V_PyrdxlP_BS"/>
</dbReference>
<evidence type="ECO:0000256" key="7">
    <source>
        <dbReference type="RuleBase" id="RU004504"/>
    </source>
</evidence>
<dbReference type="GO" id="GO:0030170">
    <property type="term" value="F:pyridoxal phosphate binding"/>
    <property type="evidence" value="ECO:0007669"/>
    <property type="project" value="UniProtKB-UniRule"/>
</dbReference>